<accession>A0A9D4CLU3</accession>
<organism evidence="1 2">
    <name type="scientific">Dreissena polymorpha</name>
    <name type="common">Zebra mussel</name>
    <name type="synonym">Mytilus polymorpha</name>
    <dbReference type="NCBI Taxonomy" id="45954"/>
    <lineage>
        <taxon>Eukaryota</taxon>
        <taxon>Metazoa</taxon>
        <taxon>Spiralia</taxon>
        <taxon>Lophotrochozoa</taxon>
        <taxon>Mollusca</taxon>
        <taxon>Bivalvia</taxon>
        <taxon>Autobranchia</taxon>
        <taxon>Heteroconchia</taxon>
        <taxon>Euheterodonta</taxon>
        <taxon>Imparidentia</taxon>
        <taxon>Neoheterodontei</taxon>
        <taxon>Myida</taxon>
        <taxon>Dreissenoidea</taxon>
        <taxon>Dreissenidae</taxon>
        <taxon>Dreissena</taxon>
    </lineage>
</organism>
<evidence type="ECO:0000313" key="2">
    <source>
        <dbReference type="Proteomes" id="UP000828390"/>
    </source>
</evidence>
<dbReference type="EMBL" id="JAIWYP010000012">
    <property type="protein sequence ID" value="KAH3727743.1"/>
    <property type="molecule type" value="Genomic_DNA"/>
</dbReference>
<reference evidence="1" key="1">
    <citation type="journal article" date="2019" name="bioRxiv">
        <title>The Genome of the Zebra Mussel, Dreissena polymorpha: A Resource for Invasive Species Research.</title>
        <authorList>
            <person name="McCartney M.A."/>
            <person name="Auch B."/>
            <person name="Kono T."/>
            <person name="Mallez S."/>
            <person name="Zhang Y."/>
            <person name="Obille A."/>
            <person name="Becker A."/>
            <person name="Abrahante J.E."/>
            <person name="Garbe J."/>
            <person name="Badalamenti J.P."/>
            <person name="Herman A."/>
            <person name="Mangelson H."/>
            <person name="Liachko I."/>
            <person name="Sullivan S."/>
            <person name="Sone E.D."/>
            <person name="Koren S."/>
            <person name="Silverstein K.A.T."/>
            <person name="Beckman K.B."/>
            <person name="Gohl D.M."/>
        </authorList>
    </citation>
    <scope>NUCLEOTIDE SEQUENCE</scope>
    <source>
        <strain evidence="1">Duluth1</strain>
        <tissue evidence="1">Whole animal</tissue>
    </source>
</reference>
<keyword evidence="2" id="KW-1185">Reference proteome</keyword>
<sequence>MASLCLMLRKLLPFTSRIWSPACSPYSSPRLPGRTRSRKIPGNCLGPLTML</sequence>
<protein>
    <submittedName>
        <fullName evidence="1">Uncharacterized protein</fullName>
    </submittedName>
</protein>
<proteinExistence type="predicted"/>
<reference evidence="1" key="2">
    <citation type="submission" date="2020-11" db="EMBL/GenBank/DDBJ databases">
        <authorList>
            <person name="McCartney M.A."/>
            <person name="Auch B."/>
            <person name="Kono T."/>
            <person name="Mallez S."/>
            <person name="Becker A."/>
            <person name="Gohl D.M."/>
            <person name="Silverstein K.A.T."/>
            <person name="Koren S."/>
            <person name="Bechman K.B."/>
            <person name="Herman A."/>
            <person name="Abrahante J.E."/>
            <person name="Garbe J."/>
        </authorList>
    </citation>
    <scope>NUCLEOTIDE SEQUENCE</scope>
    <source>
        <strain evidence="1">Duluth1</strain>
        <tissue evidence="1">Whole animal</tissue>
    </source>
</reference>
<gene>
    <name evidence="1" type="ORF">DPMN_053686</name>
</gene>
<name>A0A9D4CLU3_DREPO</name>
<dbReference type="AlphaFoldDB" id="A0A9D4CLU3"/>
<comment type="caution">
    <text evidence="1">The sequence shown here is derived from an EMBL/GenBank/DDBJ whole genome shotgun (WGS) entry which is preliminary data.</text>
</comment>
<dbReference type="Proteomes" id="UP000828390">
    <property type="component" value="Unassembled WGS sequence"/>
</dbReference>
<evidence type="ECO:0000313" key="1">
    <source>
        <dbReference type="EMBL" id="KAH3727743.1"/>
    </source>
</evidence>